<keyword evidence="4" id="KW-0732">Signal</keyword>
<gene>
    <name evidence="6" type="ORF">KGM_209832</name>
</gene>
<name>A0A212EGN4_DANPL</name>
<dbReference type="PRINTS" id="PR00837">
    <property type="entry name" value="V5TPXLIKE"/>
</dbReference>
<dbReference type="CDD" id="cd05380">
    <property type="entry name" value="CAP_euk"/>
    <property type="match status" value="1"/>
</dbReference>
<organism evidence="6 7">
    <name type="scientific">Danaus plexippus plexippus</name>
    <dbReference type="NCBI Taxonomy" id="278856"/>
    <lineage>
        <taxon>Eukaryota</taxon>
        <taxon>Metazoa</taxon>
        <taxon>Ecdysozoa</taxon>
        <taxon>Arthropoda</taxon>
        <taxon>Hexapoda</taxon>
        <taxon>Insecta</taxon>
        <taxon>Pterygota</taxon>
        <taxon>Neoptera</taxon>
        <taxon>Endopterygota</taxon>
        <taxon>Lepidoptera</taxon>
        <taxon>Glossata</taxon>
        <taxon>Ditrysia</taxon>
        <taxon>Papilionoidea</taxon>
        <taxon>Nymphalidae</taxon>
        <taxon>Danainae</taxon>
        <taxon>Danaini</taxon>
        <taxon>Danaina</taxon>
        <taxon>Danaus</taxon>
        <taxon>Danaus</taxon>
    </lineage>
</organism>
<keyword evidence="7" id="KW-1185">Reference proteome</keyword>
<dbReference type="EMBL" id="AGBW02015053">
    <property type="protein sequence ID" value="OWR40649.1"/>
    <property type="molecule type" value="Genomic_DNA"/>
</dbReference>
<dbReference type="KEGG" id="dpl:KGM_209832"/>
<dbReference type="PRINTS" id="PR00838">
    <property type="entry name" value="V5ALLERGEN"/>
</dbReference>
<feature type="region of interest" description="Disordered" evidence="3">
    <location>
        <begin position="465"/>
        <end position="499"/>
    </location>
</feature>
<dbReference type="Gene3D" id="3.40.33.10">
    <property type="entry name" value="CAP"/>
    <property type="match status" value="1"/>
</dbReference>
<dbReference type="PANTHER" id="PTHR10334">
    <property type="entry name" value="CYSTEINE-RICH SECRETORY PROTEIN-RELATED"/>
    <property type="match status" value="1"/>
</dbReference>
<dbReference type="SMART" id="SM00198">
    <property type="entry name" value="SCP"/>
    <property type="match status" value="1"/>
</dbReference>
<evidence type="ECO:0000256" key="3">
    <source>
        <dbReference type="SAM" id="MobiDB-lite"/>
    </source>
</evidence>
<protein>
    <submittedName>
        <fullName evidence="6">Venom allergen 3 isoform 2</fullName>
    </submittedName>
</protein>
<dbReference type="InterPro" id="IPR014044">
    <property type="entry name" value="CAP_dom"/>
</dbReference>
<reference evidence="6 7" key="1">
    <citation type="journal article" date="2011" name="Cell">
        <title>The monarch butterfly genome yields insights into long-distance migration.</title>
        <authorList>
            <person name="Zhan S."/>
            <person name="Merlin C."/>
            <person name="Boore J.L."/>
            <person name="Reppert S.M."/>
        </authorList>
    </citation>
    <scope>NUCLEOTIDE SEQUENCE [LARGE SCALE GENOMIC DNA]</scope>
    <source>
        <strain evidence="6">F-2</strain>
    </source>
</reference>
<dbReference type="Proteomes" id="UP000007151">
    <property type="component" value="Unassembled WGS sequence"/>
</dbReference>
<evidence type="ECO:0000256" key="1">
    <source>
        <dbReference type="ARBA" id="ARBA00004613"/>
    </source>
</evidence>
<proteinExistence type="predicted"/>
<comment type="subcellular location">
    <subcellularLocation>
        <location evidence="1">Secreted</location>
    </subcellularLocation>
</comment>
<feature type="compositionally biased region" description="Basic and acidic residues" evidence="3">
    <location>
        <begin position="479"/>
        <end position="499"/>
    </location>
</feature>
<keyword evidence="2" id="KW-0964">Secreted</keyword>
<evidence type="ECO:0000256" key="2">
    <source>
        <dbReference type="ARBA" id="ARBA00022525"/>
    </source>
</evidence>
<dbReference type="InterPro" id="IPR035940">
    <property type="entry name" value="CAP_sf"/>
</dbReference>
<dbReference type="InParanoid" id="A0A212EGN4"/>
<dbReference type="InterPro" id="IPR002413">
    <property type="entry name" value="V5_allergen-like"/>
</dbReference>
<accession>A0A212EGN4</accession>
<comment type="caution">
    <text evidence="6">The sequence shown here is derived from an EMBL/GenBank/DDBJ whole genome shotgun (WGS) entry which is preliminary data.</text>
</comment>
<dbReference type="AlphaFoldDB" id="A0A212EGN4"/>
<feature type="chain" id="PRO_5012329489" evidence="4">
    <location>
        <begin position="20"/>
        <end position="559"/>
    </location>
</feature>
<dbReference type="Pfam" id="PF00188">
    <property type="entry name" value="CAP"/>
    <property type="match status" value="1"/>
</dbReference>
<evidence type="ECO:0000256" key="4">
    <source>
        <dbReference type="SAM" id="SignalP"/>
    </source>
</evidence>
<feature type="signal peptide" evidence="4">
    <location>
        <begin position="1"/>
        <end position="19"/>
    </location>
</feature>
<evidence type="ECO:0000313" key="6">
    <source>
        <dbReference type="EMBL" id="OWR40649.1"/>
    </source>
</evidence>
<sequence>MRWILFILMALLISQTAGPGPNCRGYMEARLSSEDKTRIIERLNRRRSETAVGLSKLPPAGDMLKLRWVEELAREAERWANQCRPPNSPEEQDLCRDLYSITVGQCVASVVGEAPGLRPETMVDMWFMQNKYYRGNVTSYLPSEDGANSYDDFAQMIWSRTYMVGCGRSRFMTDWRGRLRTVERLVCNFAPRGPAIYRPLWSPSDPATACPPRARPDPALPALCIYQKNMNEFNDENSVLSLEDNLLLDSLNDIERNKSLDYIGSLDEIYLTKLAIMTMTNNDSPVLSLHSVEKRHHNMLEYNNSSVPSKGLDNNTSSIRIVKKKVYFVGRPKTYKVEDLNDLNDVINENRIEVTTRDIYDYYEYKELDDLIETTQSTMKTYGNTVEETKIYERDVLNATDISVSASPITSTLESISNSENINVQIHRNKTGLESAEQVVEDNFIDDYLTDAETARQLQEALERMESKLATPSSTPGKVRRELRNSNERDEDYRVETESPVHVEKNKTIDRGPMLSMVLKYMPYLKTYEKTILGDPSASRASLLTPYLTLHFITHLLFY</sequence>
<evidence type="ECO:0000313" key="7">
    <source>
        <dbReference type="Proteomes" id="UP000007151"/>
    </source>
</evidence>
<dbReference type="InterPro" id="IPR001283">
    <property type="entry name" value="CRISP-related"/>
</dbReference>
<dbReference type="eggNOG" id="KOG3017">
    <property type="taxonomic scope" value="Eukaryota"/>
</dbReference>
<dbReference type="SUPFAM" id="SSF55797">
    <property type="entry name" value="PR-1-like"/>
    <property type="match status" value="1"/>
</dbReference>
<feature type="domain" description="SCP" evidence="5">
    <location>
        <begin position="34"/>
        <end position="197"/>
    </location>
</feature>
<evidence type="ECO:0000259" key="5">
    <source>
        <dbReference type="SMART" id="SM00198"/>
    </source>
</evidence>
<dbReference type="GO" id="GO:0005576">
    <property type="term" value="C:extracellular region"/>
    <property type="evidence" value="ECO:0007669"/>
    <property type="project" value="UniProtKB-SubCell"/>
</dbReference>